<keyword evidence="3 6" id="KW-0812">Transmembrane</keyword>
<reference evidence="7" key="2">
    <citation type="submission" date="2021-04" db="EMBL/GenBank/DDBJ databases">
        <authorList>
            <person name="Gilroy R."/>
        </authorList>
    </citation>
    <scope>NUCLEOTIDE SEQUENCE</scope>
    <source>
        <strain evidence="7">CHK33-5263</strain>
    </source>
</reference>
<dbReference type="PIRSF" id="PIRSF035875">
    <property type="entry name" value="RNase_BN"/>
    <property type="match status" value="1"/>
</dbReference>
<dbReference type="GO" id="GO:0005886">
    <property type="term" value="C:plasma membrane"/>
    <property type="evidence" value="ECO:0007669"/>
    <property type="project" value="UniProtKB-SubCell"/>
</dbReference>
<comment type="caution">
    <text evidence="7">The sequence shown here is derived from an EMBL/GenBank/DDBJ whole genome shotgun (WGS) entry which is preliminary data.</text>
</comment>
<protein>
    <submittedName>
        <fullName evidence="7">YihY/virulence factor BrkB family protein</fullName>
    </submittedName>
</protein>
<keyword evidence="4 6" id="KW-1133">Transmembrane helix</keyword>
<dbReference type="PANTHER" id="PTHR30213:SF0">
    <property type="entry name" value="UPF0761 MEMBRANE PROTEIN YIHY"/>
    <property type="match status" value="1"/>
</dbReference>
<gene>
    <name evidence="7" type="ORF">H9812_05770</name>
</gene>
<evidence type="ECO:0000256" key="6">
    <source>
        <dbReference type="SAM" id="Phobius"/>
    </source>
</evidence>
<sequence>MNSEGKENIFVRGWQWGRAAWRAFSAHRATTVAGTLVFFLIMSLVPFVFWLTLLFGGNTAILDRVLELELFGWARDFLGFLQTNAQGATAGASIFLIATTLWSSSAFFYHLRRSGEIIYSEARPRRGWKVRLGAIGLTLLLMLTFAVAGAALIALAFLTRPLPAWLGYLLEYAAILALGFLVAWGLNLYVRPCRKQGKQLALGSFLTALAWLVASAAFTVYFRFSNPERLYGALSLVIVFLLWLYWLMICFVAGVVFNKHRVFVRRANRQDQ</sequence>
<evidence type="ECO:0000256" key="3">
    <source>
        <dbReference type="ARBA" id="ARBA00022692"/>
    </source>
</evidence>
<reference evidence="7" key="1">
    <citation type="journal article" date="2021" name="PeerJ">
        <title>Extensive microbial diversity within the chicken gut microbiome revealed by metagenomics and culture.</title>
        <authorList>
            <person name="Gilroy R."/>
            <person name="Ravi A."/>
            <person name="Getino M."/>
            <person name="Pursley I."/>
            <person name="Horton D.L."/>
            <person name="Alikhan N.F."/>
            <person name="Baker D."/>
            <person name="Gharbi K."/>
            <person name="Hall N."/>
            <person name="Watson M."/>
            <person name="Adriaenssens E.M."/>
            <person name="Foster-Nyarko E."/>
            <person name="Jarju S."/>
            <person name="Secka A."/>
            <person name="Antonio M."/>
            <person name="Oren A."/>
            <person name="Chaudhuri R.R."/>
            <person name="La Ragione R."/>
            <person name="Hildebrand F."/>
            <person name="Pallen M.J."/>
        </authorList>
    </citation>
    <scope>NUCLEOTIDE SEQUENCE</scope>
    <source>
        <strain evidence="7">CHK33-5263</strain>
    </source>
</reference>
<dbReference type="PANTHER" id="PTHR30213">
    <property type="entry name" value="INNER MEMBRANE PROTEIN YHJD"/>
    <property type="match status" value="1"/>
</dbReference>
<dbReference type="EMBL" id="DXBS01000109">
    <property type="protein sequence ID" value="HIZ24958.1"/>
    <property type="molecule type" value="Genomic_DNA"/>
</dbReference>
<keyword evidence="2" id="KW-1003">Cell membrane</keyword>
<evidence type="ECO:0000256" key="4">
    <source>
        <dbReference type="ARBA" id="ARBA00022989"/>
    </source>
</evidence>
<keyword evidence="5 6" id="KW-0472">Membrane</keyword>
<feature type="transmembrane region" description="Helical" evidence="6">
    <location>
        <begin position="90"/>
        <end position="111"/>
    </location>
</feature>
<evidence type="ECO:0000256" key="2">
    <source>
        <dbReference type="ARBA" id="ARBA00022475"/>
    </source>
</evidence>
<evidence type="ECO:0000256" key="5">
    <source>
        <dbReference type="ARBA" id="ARBA00023136"/>
    </source>
</evidence>
<evidence type="ECO:0000256" key="1">
    <source>
        <dbReference type="ARBA" id="ARBA00004651"/>
    </source>
</evidence>
<accession>A0A9D2IVG7</accession>
<evidence type="ECO:0000313" key="7">
    <source>
        <dbReference type="EMBL" id="HIZ24958.1"/>
    </source>
</evidence>
<feature type="transmembrane region" description="Helical" evidence="6">
    <location>
        <begin position="132"/>
        <end position="159"/>
    </location>
</feature>
<name>A0A9D2IVG7_9FIRM</name>
<feature type="transmembrane region" description="Helical" evidence="6">
    <location>
        <begin position="165"/>
        <end position="190"/>
    </location>
</feature>
<feature type="transmembrane region" description="Helical" evidence="6">
    <location>
        <begin position="202"/>
        <end position="224"/>
    </location>
</feature>
<dbReference type="AlphaFoldDB" id="A0A9D2IVG7"/>
<evidence type="ECO:0000313" key="8">
    <source>
        <dbReference type="Proteomes" id="UP000824044"/>
    </source>
</evidence>
<dbReference type="Pfam" id="PF03631">
    <property type="entry name" value="Virul_fac_BrkB"/>
    <property type="match status" value="1"/>
</dbReference>
<organism evidence="7 8">
    <name type="scientific">Candidatus Gallimonas intestinigallinarum</name>
    <dbReference type="NCBI Taxonomy" id="2838604"/>
    <lineage>
        <taxon>Bacteria</taxon>
        <taxon>Bacillati</taxon>
        <taxon>Bacillota</taxon>
        <taxon>Clostridia</taxon>
        <taxon>Candidatus Gallimonas</taxon>
    </lineage>
</organism>
<dbReference type="InterPro" id="IPR017039">
    <property type="entry name" value="Virul_fac_BrkB"/>
</dbReference>
<feature type="transmembrane region" description="Helical" evidence="6">
    <location>
        <begin position="230"/>
        <end position="257"/>
    </location>
</feature>
<comment type="subcellular location">
    <subcellularLocation>
        <location evidence="1">Cell membrane</location>
        <topology evidence="1">Multi-pass membrane protein</topology>
    </subcellularLocation>
</comment>
<feature type="transmembrane region" description="Helical" evidence="6">
    <location>
        <begin position="32"/>
        <end position="55"/>
    </location>
</feature>
<dbReference type="Proteomes" id="UP000824044">
    <property type="component" value="Unassembled WGS sequence"/>
</dbReference>
<proteinExistence type="predicted"/>